<gene>
    <name evidence="1" type="ORF">BS47DRAFT_1399052</name>
</gene>
<dbReference type="EMBL" id="MU129094">
    <property type="protein sequence ID" value="KAF9506939.1"/>
    <property type="molecule type" value="Genomic_DNA"/>
</dbReference>
<sequence>MSKSQGHPIWQQRFSLHAKDAMQTWKDNHDKVALASAGIDPTHLLSFAHTKSRESVVAIPGEALDVAAKVALHSTLNNEEMHTLCKVSRGELERAHNSVSSSSQHTGILMKIFSDLMFAMFKRAGTVSVSQQHTEESARLLKSNLLETCNKITFVR</sequence>
<proteinExistence type="predicted"/>
<comment type="caution">
    <text evidence="1">The sequence shown here is derived from an EMBL/GenBank/DDBJ whole genome shotgun (WGS) entry which is preliminary data.</text>
</comment>
<dbReference type="Proteomes" id="UP000886523">
    <property type="component" value="Unassembled WGS sequence"/>
</dbReference>
<reference evidence="1" key="1">
    <citation type="journal article" date="2020" name="Nat. Commun.">
        <title>Large-scale genome sequencing of mycorrhizal fungi provides insights into the early evolution of symbiotic traits.</title>
        <authorList>
            <person name="Miyauchi S."/>
            <person name="Kiss E."/>
            <person name="Kuo A."/>
            <person name="Drula E."/>
            <person name="Kohler A."/>
            <person name="Sanchez-Garcia M."/>
            <person name="Morin E."/>
            <person name="Andreopoulos B."/>
            <person name="Barry K.W."/>
            <person name="Bonito G."/>
            <person name="Buee M."/>
            <person name="Carver A."/>
            <person name="Chen C."/>
            <person name="Cichocki N."/>
            <person name="Clum A."/>
            <person name="Culley D."/>
            <person name="Crous P.W."/>
            <person name="Fauchery L."/>
            <person name="Girlanda M."/>
            <person name="Hayes R.D."/>
            <person name="Keri Z."/>
            <person name="LaButti K."/>
            <person name="Lipzen A."/>
            <person name="Lombard V."/>
            <person name="Magnuson J."/>
            <person name="Maillard F."/>
            <person name="Murat C."/>
            <person name="Nolan M."/>
            <person name="Ohm R.A."/>
            <person name="Pangilinan J."/>
            <person name="Pereira M.F."/>
            <person name="Perotto S."/>
            <person name="Peter M."/>
            <person name="Pfister S."/>
            <person name="Riley R."/>
            <person name="Sitrit Y."/>
            <person name="Stielow J.B."/>
            <person name="Szollosi G."/>
            <person name="Zifcakova L."/>
            <person name="Stursova M."/>
            <person name="Spatafora J.W."/>
            <person name="Tedersoo L."/>
            <person name="Vaario L.M."/>
            <person name="Yamada A."/>
            <person name="Yan M."/>
            <person name="Wang P."/>
            <person name="Xu J."/>
            <person name="Bruns T."/>
            <person name="Baldrian P."/>
            <person name="Vilgalys R."/>
            <person name="Dunand C."/>
            <person name="Henrissat B."/>
            <person name="Grigoriev I.V."/>
            <person name="Hibbett D."/>
            <person name="Nagy L.G."/>
            <person name="Martin F.M."/>
        </authorList>
    </citation>
    <scope>NUCLEOTIDE SEQUENCE</scope>
    <source>
        <strain evidence="1">UP504</strain>
    </source>
</reference>
<name>A0A9P6AKC2_9AGAM</name>
<protein>
    <submittedName>
        <fullName evidence="1">Uncharacterized protein</fullName>
    </submittedName>
</protein>
<keyword evidence="2" id="KW-1185">Reference proteome</keyword>
<evidence type="ECO:0000313" key="1">
    <source>
        <dbReference type="EMBL" id="KAF9506939.1"/>
    </source>
</evidence>
<organism evidence="1 2">
    <name type="scientific">Hydnum rufescens UP504</name>
    <dbReference type="NCBI Taxonomy" id="1448309"/>
    <lineage>
        <taxon>Eukaryota</taxon>
        <taxon>Fungi</taxon>
        <taxon>Dikarya</taxon>
        <taxon>Basidiomycota</taxon>
        <taxon>Agaricomycotina</taxon>
        <taxon>Agaricomycetes</taxon>
        <taxon>Cantharellales</taxon>
        <taxon>Hydnaceae</taxon>
        <taxon>Hydnum</taxon>
    </lineage>
</organism>
<accession>A0A9P6AKC2</accession>
<evidence type="ECO:0000313" key="2">
    <source>
        <dbReference type="Proteomes" id="UP000886523"/>
    </source>
</evidence>
<dbReference type="AlphaFoldDB" id="A0A9P6AKC2"/>